<dbReference type="SUPFAM" id="SSF56219">
    <property type="entry name" value="DNase I-like"/>
    <property type="match status" value="1"/>
</dbReference>
<keyword evidence="1" id="KW-1133">Transmembrane helix</keyword>
<evidence type="ECO:0000313" key="4">
    <source>
        <dbReference type="Proteomes" id="UP000070612"/>
    </source>
</evidence>
<protein>
    <submittedName>
        <fullName evidence="3">Endonuclease</fullName>
    </submittedName>
</protein>
<dbReference type="RefSeq" id="WP_067849529.1">
    <property type="nucleotide sequence ID" value="NZ_LGTW01000007.1"/>
</dbReference>
<dbReference type="InterPro" id="IPR036691">
    <property type="entry name" value="Endo/exonu/phosph_ase_sf"/>
</dbReference>
<reference evidence="3 4" key="1">
    <citation type="submission" date="2015-07" db="EMBL/GenBank/DDBJ databases">
        <title>A draft genome sequence of Mycobacterium wolinskyi.</title>
        <authorList>
            <person name="de Man T.J."/>
            <person name="Perry K.A."/>
            <person name="Coulliette A.D."/>
            <person name="Jensen B."/>
            <person name="Toney N.C."/>
            <person name="Limbago B.M."/>
            <person name="Noble-Wang J."/>
        </authorList>
    </citation>
    <scope>NUCLEOTIDE SEQUENCE [LARGE SCALE GENOMIC DNA]</scope>
    <source>
        <strain evidence="3 4">CDC_01</strain>
    </source>
</reference>
<dbReference type="GO" id="GO:0004519">
    <property type="term" value="F:endonuclease activity"/>
    <property type="evidence" value="ECO:0007669"/>
    <property type="project" value="UniProtKB-KW"/>
</dbReference>
<accession>A0A132PND5</accession>
<dbReference type="AlphaFoldDB" id="A0A132PND5"/>
<dbReference type="Gene3D" id="3.60.10.10">
    <property type="entry name" value="Endonuclease/exonuclease/phosphatase"/>
    <property type="match status" value="1"/>
</dbReference>
<comment type="caution">
    <text evidence="3">The sequence shown here is derived from an EMBL/GenBank/DDBJ whole genome shotgun (WGS) entry which is preliminary data.</text>
</comment>
<keyword evidence="1" id="KW-0472">Membrane</keyword>
<dbReference type="PATRIC" id="fig|59750.3.peg.6868"/>
<gene>
    <name evidence="3" type="ORF">AFM11_13860</name>
</gene>
<dbReference type="InterPro" id="IPR005135">
    <property type="entry name" value="Endo/exonuclease/phosphatase"/>
</dbReference>
<keyword evidence="3" id="KW-0540">Nuclease</keyword>
<dbReference type="Proteomes" id="UP000070612">
    <property type="component" value="Unassembled WGS sequence"/>
</dbReference>
<sequence>MIRLIATLFGVAAFGIAAAGLAVRYLPLGRHSVLLAATASPYLMLAAPVAVLLLALSRRWVLTALAVLLALAFVGIQTPHYLGPEPAAAPSASVRVLTSNLGMGLGDPAAVVASARKSADVVVLQELTPEAADGLAAAGLDDTFPHRISNPEPLAGGIGIWSRFPLVDTAHVPGYSLAMVRARLQVPDVAVDPIVLGIHFAAPWPAPIGPWAQDMEKFPTLLRELSHEAGSGAVIVAGDFNATHDMLPFRKLLDTGYRDAGEQAGAGMARTFPVGPRRVPAIGIDHVLLRNANATAVRREFIPGADHMALIADVEIPN</sequence>
<keyword evidence="4" id="KW-1185">Reference proteome</keyword>
<evidence type="ECO:0000313" key="3">
    <source>
        <dbReference type="EMBL" id="KWX23840.1"/>
    </source>
</evidence>
<dbReference type="Pfam" id="PF03372">
    <property type="entry name" value="Exo_endo_phos"/>
    <property type="match status" value="1"/>
</dbReference>
<dbReference type="EMBL" id="LGTW01000007">
    <property type="protein sequence ID" value="KWX23840.1"/>
    <property type="molecule type" value="Genomic_DNA"/>
</dbReference>
<evidence type="ECO:0000259" key="2">
    <source>
        <dbReference type="Pfam" id="PF03372"/>
    </source>
</evidence>
<keyword evidence="3" id="KW-0255">Endonuclease</keyword>
<feature type="domain" description="Endonuclease/exonuclease/phosphatase" evidence="2">
    <location>
        <begin position="97"/>
        <end position="302"/>
    </location>
</feature>
<keyword evidence="1" id="KW-0812">Transmembrane</keyword>
<name>A0A132PND5_9MYCO</name>
<organism evidence="3 4">
    <name type="scientific">Mycolicibacterium wolinskyi</name>
    <dbReference type="NCBI Taxonomy" id="59750"/>
    <lineage>
        <taxon>Bacteria</taxon>
        <taxon>Bacillati</taxon>
        <taxon>Actinomycetota</taxon>
        <taxon>Actinomycetes</taxon>
        <taxon>Mycobacteriales</taxon>
        <taxon>Mycobacteriaceae</taxon>
        <taxon>Mycolicibacterium</taxon>
    </lineage>
</organism>
<proteinExistence type="predicted"/>
<feature type="transmembrane region" description="Helical" evidence="1">
    <location>
        <begin position="32"/>
        <end position="54"/>
    </location>
</feature>
<feature type="transmembrane region" description="Helical" evidence="1">
    <location>
        <begin position="61"/>
        <end position="82"/>
    </location>
</feature>
<keyword evidence="3" id="KW-0378">Hydrolase</keyword>
<evidence type="ECO:0000256" key="1">
    <source>
        <dbReference type="SAM" id="Phobius"/>
    </source>
</evidence>
<dbReference type="STRING" id="59750.AWC31_29735"/>